<name>A0AA37H2H2_9PEZI</name>
<evidence type="ECO:0000313" key="2">
    <source>
        <dbReference type="EMBL" id="GJC90692.1"/>
    </source>
</evidence>
<evidence type="ECO:0000256" key="1">
    <source>
        <dbReference type="SAM" id="MobiDB-lite"/>
    </source>
</evidence>
<proteinExistence type="predicted"/>
<feature type="compositionally biased region" description="Polar residues" evidence="1">
    <location>
        <begin position="65"/>
        <end position="75"/>
    </location>
</feature>
<sequence>MSYPHVNSGQSALVNSSLASQNTPYSVDRYMSESSPWTSLSQRSGTPRTNYNDPMHSDLDGLLRQAQQKPKTSKR</sequence>
<keyword evidence="3" id="KW-1185">Reference proteome</keyword>
<comment type="caution">
    <text evidence="2">The sequence shown here is derived from an EMBL/GenBank/DDBJ whole genome shotgun (WGS) entry which is preliminary data.</text>
</comment>
<feature type="region of interest" description="Disordered" evidence="1">
    <location>
        <begin position="25"/>
        <end position="75"/>
    </location>
</feature>
<reference evidence="2 3" key="1">
    <citation type="submission" date="2021-07" db="EMBL/GenBank/DDBJ databases">
        <title>Genome data of Colletotrichum spaethianum.</title>
        <authorList>
            <person name="Utami Y.D."/>
            <person name="Hiruma K."/>
        </authorList>
    </citation>
    <scope>NUCLEOTIDE SEQUENCE [LARGE SCALE GENOMIC DNA]</scope>
    <source>
        <strain evidence="2 3">MAFF 242679</strain>
    </source>
</reference>
<protein>
    <submittedName>
        <fullName evidence="2">Uncharacterized protein</fullName>
    </submittedName>
</protein>
<feature type="compositionally biased region" description="Polar residues" evidence="1">
    <location>
        <begin position="32"/>
        <end position="52"/>
    </location>
</feature>
<dbReference type="EMBL" id="BPPX01000058">
    <property type="protein sequence ID" value="GJC90692.1"/>
    <property type="molecule type" value="Genomic_DNA"/>
</dbReference>
<organism evidence="2 3">
    <name type="scientific">Colletotrichum liriopes</name>
    <dbReference type="NCBI Taxonomy" id="708192"/>
    <lineage>
        <taxon>Eukaryota</taxon>
        <taxon>Fungi</taxon>
        <taxon>Dikarya</taxon>
        <taxon>Ascomycota</taxon>
        <taxon>Pezizomycotina</taxon>
        <taxon>Sordariomycetes</taxon>
        <taxon>Hypocreomycetidae</taxon>
        <taxon>Glomerellales</taxon>
        <taxon>Glomerellaceae</taxon>
        <taxon>Colletotrichum</taxon>
        <taxon>Colletotrichum spaethianum species complex</taxon>
    </lineage>
</organism>
<evidence type="ECO:0000313" key="3">
    <source>
        <dbReference type="Proteomes" id="UP001055172"/>
    </source>
</evidence>
<accession>A0AA37H2H2</accession>
<dbReference type="AlphaFoldDB" id="A0AA37H2H2"/>
<gene>
    <name evidence="2" type="ORF">ColLi_13530</name>
</gene>
<dbReference type="Proteomes" id="UP001055172">
    <property type="component" value="Unassembled WGS sequence"/>
</dbReference>